<reference evidence="3" key="2">
    <citation type="journal article" date="2017" name="Nat. Plants">
        <title>The Aegilops tauschii genome reveals multiple impacts of transposons.</title>
        <authorList>
            <person name="Zhao G."/>
            <person name="Zou C."/>
            <person name="Li K."/>
            <person name="Wang K."/>
            <person name="Li T."/>
            <person name="Gao L."/>
            <person name="Zhang X."/>
            <person name="Wang H."/>
            <person name="Yang Z."/>
            <person name="Liu X."/>
            <person name="Jiang W."/>
            <person name="Mao L."/>
            <person name="Kong X."/>
            <person name="Jiao Y."/>
            <person name="Jia J."/>
        </authorList>
    </citation>
    <scope>NUCLEOTIDE SEQUENCE [LARGE SCALE GENOMIC DNA]</scope>
    <source>
        <strain evidence="3">cv. AL8/78</strain>
    </source>
</reference>
<sequence>MPMKQMSLAGVFEAVCSSCHMHTCYCVIVVLIRCTFLLLFYVVVRPSGLRKYVM</sequence>
<keyword evidence="1" id="KW-0812">Transmembrane</keyword>
<evidence type="ECO:0000313" key="3">
    <source>
        <dbReference type="Proteomes" id="UP000015105"/>
    </source>
</evidence>
<organism evidence="2 3">
    <name type="scientific">Aegilops tauschii subsp. strangulata</name>
    <name type="common">Goatgrass</name>
    <dbReference type="NCBI Taxonomy" id="200361"/>
    <lineage>
        <taxon>Eukaryota</taxon>
        <taxon>Viridiplantae</taxon>
        <taxon>Streptophyta</taxon>
        <taxon>Embryophyta</taxon>
        <taxon>Tracheophyta</taxon>
        <taxon>Spermatophyta</taxon>
        <taxon>Magnoliopsida</taxon>
        <taxon>Liliopsida</taxon>
        <taxon>Poales</taxon>
        <taxon>Poaceae</taxon>
        <taxon>BOP clade</taxon>
        <taxon>Pooideae</taxon>
        <taxon>Triticodae</taxon>
        <taxon>Triticeae</taxon>
        <taxon>Triticinae</taxon>
        <taxon>Aegilops</taxon>
    </lineage>
</organism>
<evidence type="ECO:0000256" key="1">
    <source>
        <dbReference type="SAM" id="Phobius"/>
    </source>
</evidence>
<dbReference type="Gramene" id="AET0Gv20164600.7">
    <property type="protein sequence ID" value="AET0Gv20164600.7"/>
    <property type="gene ID" value="AET0Gv20164600"/>
</dbReference>
<dbReference type="AlphaFoldDB" id="A0A452XHB0"/>
<keyword evidence="1" id="KW-0472">Membrane</keyword>
<protein>
    <submittedName>
        <fullName evidence="2">Uncharacterized protein</fullName>
    </submittedName>
</protein>
<name>A0A452XHB0_AEGTS</name>
<evidence type="ECO:0000313" key="2">
    <source>
        <dbReference type="EnsemblPlants" id="AET0Gv20164600.7"/>
    </source>
</evidence>
<dbReference type="Proteomes" id="UP000015105">
    <property type="component" value="Unassembled WGS sequence"/>
</dbReference>
<keyword evidence="1" id="KW-1133">Transmembrane helix</keyword>
<accession>A0A452XHB0</accession>
<reference evidence="2" key="3">
    <citation type="submission" date="2019-03" db="UniProtKB">
        <authorList>
            <consortium name="EnsemblPlants"/>
        </authorList>
    </citation>
    <scope>IDENTIFICATION</scope>
</reference>
<proteinExistence type="predicted"/>
<reference evidence="3" key="1">
    <citation type="journal article" date="2014" name="Science">
        <title>Ancient hybridizations among the ancestral genomes of bread wheat.</title>
        <authorList>
            <consortium name="International Wheat Genome Sequencing Consortium,"/>
            <person name="Marcussen T."/>
            <person name="Sandve S.R."/>
            <person name="Heier L."/>
            <person name="Spannagl M."/>
            <person name="Pfeifer M."/>
            <person name="Jakobsen K.S."/>
            <person name="Wulff B.B."/>
            <person name="Steuernagel B."/>
            <person name="Mayer K.F."/>
            <person name="Olsen O.A."/>
        </authorList>
    </citation>
    <scope>NUCLEOTIDE SEQUENCE [LARGE SCALE GENOMIC DNA]</scope>
    <source>
        <strain evidence="3">cv. AL8/78</strain>
    </source>
</reference>
<feature type="transmembrane region" description="Helical" evidence="1">
    <location>
        <begin position="20"/>
        <end position="44"/>
    </location>
</feature>
<dbReference type="EnsemblPlants" id="AET0Gv20164600.7">
    <property type="protein sequence ID" value="AET0Gv20164600.7"/>
    <property type="gene ID" value="AET0Gv20164600"/>
</dbReference>
<keyword evidence="3" id="KW-1185">Reference proteome</keyword>